<proteinExistence type="inferred from homology"/>
<organism evidence="7 8">
    <name type="scientific">Rhinocladiella mackenziei CBS 650.93</name>
    <dbReference type="NCBI Taxonomy" id="1442369"/>
    <lineage>
        <taxon>Eukaryota</taxon>
        <taxon>Fungi</taxon>
        <taxon>Dikarya</taxon>
        <taxon>Ascomycota</taxon>
        <taxon>Pezizomycotina</taxon>
        <taxon>Eurotiomycetes</taxon>
        <taxon>Chaetothyriomycetidae</taxon>
        <taxon>Chaetothyriales</taxon>
        <taxon>Herpotrichiellaceae</taxon>
        <taxon>Rhinocladiella</taxon>
    </lineage>
</organism>
<keyword evidence="6" id="KW-0503">Monooxygenase</keyword>
<evidence type="ECO:0008006" key="9">
    <source>
        <dbReference type="Google" id="ProtNLM"/>
    </source>
</evidence>
<dbReference type="PANTHER" id="PTHR24305">
    <property type="entry name" value="CYTOCHROME P450"/>
    <property type="match status" value="1"/>
</dbReference>
<name>A0A0D2IU65_9EURO</name>
<evidence type="ECO:0000256" key="5">
    <source>
        <dbReference type="ARBA" id="ARBA00023004"/>
    </source>
</evidence>
<keyword evidence="5" id="KW-0408">Iron</keyword>
<dbReference type="GO" id="GO:0016705">
    <property type="term" value="F:oxidoreductase activity, acting on paired donors, with incorporation or reduction of molecular oxygen"/>
    <property type="evidence" value="ECO:0007669"/>
    <property type="project" value="InterPro"/>
</dbReference>
<sequence length="284" mass="32758">MATLYESRPTELSCIYPEAWADIYGHKNSAEREFSKDPTDFPIDARRREYNIISSNHENHRRQRKLLSHAFSEQAMRGQEPLLMQYVDLFIQRLHERKDEPVDIIRWLNFTTFDIMGELGFGEPFGCLKTRGYHEWVDIIFQNVRIGSQVNAVKFYPLGEFLLELLLPESLKRKRDAHKQLAWAKADQRMQLGVTAHGDLMSQILKHNDTISGMSHEEIRETTSLLIIAGSETTATALSGLVYLLGMHPHPYKRVVEEIRTAFSSEEEITLLTASKSTHICKLV</sequence>
<evidence type="ECO:0000313" key="8">
    <source>
        <dbReference type="Proteomes" id="UP000053617"/>
    </source>
</evidence>
<dbReference type="OrthoDB" id="1470350at2759"/>
<evidence type="ECO:0000256" key="2">
    <source>
        <dbReference type="ARBA" id="ARBA00010617"/>
    </source>
</evidence>
<dbReference type="HOGENOM" id="CLU_001570_14_11_1"/>
<keyword evidence="8" id="KW-1185">Reference proteome</keyword>
<comment type="cofactor">
    <cofactor evidence="1">
        <name>heme</name>
        <dbReference type="ChEBI" id="CHEBI:30413"/>
    </cofactor>
</comment>
<dbReference type="STRING" id="1442369.A0A0D2IU65"/>
<dbReference type="Proteomes" id="UP000053617">
    <property type="component" value="Unassembled WGS sequence"/>
</dbReference>
<comment type="similarity">
    <text evidence="2">Belongs to the cytochrome P450 family.</text>
</comment>
<evidence type="ECO:0000256" key="1">
    <source>
        <dbReference type="ARBA" id="ARBA00001971"/>
    </source>
</evidence>
<dbReference type="RefSeq" id="XP_013273842.1">
    <property type="nucleotide sequence ID" value="XM_013418388.1"/>
</dbReference>
<dbReference type="Pfam" id="PF00067">
    <property type="entry name" value="p450"/>
    <property type="match status" value="1"/>
</dbReference>
<dbReference type="InterPro" id="IPR001128">
    <property type="entry name" value="Cyt_P450"/>
</dbReference>
<evidence type="ECO:0000256" key="4">
    <source>
        <dbReference type="ARBA" id="ARBA00022723"/>
    </source>
</evidence>
<dbReference type="VEuPathDB" id="FungiDB:Z518_04682"/>
<evidence type="ECO:0000313" key="7">
    <source>
        <dbReference type="EMBL" id="KIX06706.1"/>
    </source>
</evidence>
<dbReference type="EMBL" id="KN847477">
    <property type="protein sequence ID" value="KIX06706.1"/>
    <property type="molecule type" value="Genomic_DNA"/>
</dbReference>
<protein>
    <recommendedName>
        <fullName evidence="9">Cytochrome P450</fullName>
    </recommendedName>
</protein>
<dbReference type="InterPro" id="IPR036396">
    <property type="entry name" value="Cyt_P450_sf"/>
</dbReference>
<dbReference type="Gene3D" id="1.10.630.10">
    <property type="entry name" value="Cytochrome P450"/>
    <property type="match status" value="1"/>
</dbReference>
<keyword evidence="4" id="KW-0479">Metal-binding</keyword>
<dbReference type="GO" id="GO:0004497">
    <property type="term" value="F:monooxygenase activity"/>
    <property type="evidence" value="ECO:0007669"/>
    <property type="project" value="UniProtKB-KW"/>
</dbReference>
<dbReference type="GO" id="GO:0020037">
    <property type="term" value="F:heme binding"/>
    <property type="evidence" value="ECO:0007669"/>
    <property type="project" value="InterPro"/>
</dbReference>
<dbReference type="SUPFAM" id="SSF48264">
    <property type="entry name" value="Cytochrome P450"/>
    <property type="match status" value="1"/>
</dbReference>
<reference evidence="7 8" key="1">
    <citation type="submission" date="2015-01" db="EMBL/GenBank/DDBJ databases">
        <title>The Genome Sequence of Rhinocladiella mackenzie CBS 650.93.</title>
        <authorList>
            <consortium name="The Broad Institute Genomics Platform"/>
            <person name="Cuomo C."/>
            <person name="de Hoog S."/>
            <person name="Gorbushina A."/>
            <person name="Stielow B."/>
            <person name="Teixiera M."/>
            <person name="Abouelleil A."/>
            <person name="Chapman S.B."/>
            <person name="Priest M."/>
            <person name="Young S.K."/>
            <person name="Wortman J."/>
            <person name="Nusbaum C."/>
            <person name="Birren B."/>
        </authorList>
    </citation>
    <scope>NUCLEOTIDE SEQUENCE [LARGE SCALE GENOMIC DNA]</scope>
    <source>
        <strain evidence="7 8">CBS 650.93</strain>
    </source>
</reference>
<dbReference type="InterPro" id="IPR050121">
    <property type="entry name" value="Cytochrome_P450_monoxygenase"/>
</dbReference>
<evidence type="ECO:0000256" key="3">
    <source>
        <dbReference type="ARBA" id="ARBA00022617"/>
    </source>
</evidence>
<accession>A0A0D2IU65</accession>
<evidence type="ECO:0000256" key="6">
    <source>
        <dbReference type="ARBA" id="ARBA00023033"/>
    </source>
</evidence>
<dbReference type="AlphaFoldDB" id="A0A0D2IU65"/>
<gene>
    <name evidence="7" type="ORF">Z518_04682</name>
</gene>
<keyword evidence="6" id="KW-0560">Oxidoreductase</keyword>
<dbReference type="GO" id="GO:0005506">
    <property type="term" value="F:iron ion binding"/>
    <property type="evidence" value="ECO:0007669"/>
    <property type="project" value="InterPro"/>
</dbReference>
<dbReference type="GeneID" id="25292753"/>
<keyword evidence="3" id="KW-0349">Heme</keyword>
<dbReference type="PANTHER" id="PTHR24305:SF210">
    <property type="entry name" value="CYTOCHROME P450 MONOOXYGENASE ASQL-RELATED"/>
    <property type="match status" value="1"/>
</dbReference>